<sequence>MTQVAVIHRTMFSSARPAASSMLDLARQSNGHEEAAMRVTITVPEETTADFVVATDRNPGDLSAAILRRFSGSFAAALSERLGSPRLSLACHPAASSPWDLSELTGSDADDTERLRQATQHIGITSVLPAGDLPLGPHLARAAAKAIAESVCGVLVDPISGQVLPVMPFGRFDEFALADDWLGTTLPPYRNSGRCTADEDDIDGCTCVYLTTRGLCRFGLPELQITGVACPHDLAALNVLRTAAQRLLPLGRHAGEHVLPAELLLTSADFSAFWGNRDPMWDDGPLAVRLIEVTPHRLAIRPPTDFPGTLNEWLWDELPPILHELLSCEPDHALASHPSG</sequence>
<reference evidence="1 2" key="1">
    <citation type="submission" date="2020-07" db="EMBL/GenBank/DDBJ databases">
        <title>Sequencing the genomes of 1000 actinobacteria strains.</title>
        <authorList>
            <person name="Klenk H.-P."/>
        </authorList>
    </citation>
    <scope>NUCLEOTIDE SEQUENCE [LARGE SCALE GENOMIC DNA]</scope>
    <source>
        <strain evidence="1 2">DSM 40398</strain>
    </source>
</reference>
<keyword evidence="2" id="KW-1185">Reference proteome</keyword>
<protein>
    <submittedName>
        <fullName evidence="1">Uncharacterized protein</fullName>
    </submittedName>
</protein>
<comment type="caution">
    <text evidence="1">The sequence shown here is derived from an EMBL/GenBank/DDBJ whole genome shotgun (WGS) entry which is preliminary data.</text>
</comment>
<accession>A0A7Y9EQI6</accession>
<organism evidence="1 2">
    <name type="scientific">Actinomadura luteofluorescens</name>
    <dbReference type="NCBI Taxonomy" id="46163"/>
    <lineage>
        <taxon>Bacteria</taxon>
        <taxon>Bacillati</taxon>
        <taxon>Actinomycetota</taxon>
        <taxon>Actinomycetes</taxon>
        <taxon>Streptosporangiales</taxon>
        <taxon>Thermomonosporaceae</taxon>
        <taxon>Actinomadura</taxon>
    </lineage>
</organism>
<name>A0A7Y9EQI6_9ACTN</name>
<gene>
    <name evidence="1" type="ORF">BJY14_008096</name>
</gene>
<dbReference type="Proteomes" id="UP000529783">
    <property type="component" value="Unassembled WGS sequence"/>
</dbReference>
<evidence type="ECO:0000313" key="2">
    <source>
        <dbReference type="Proteomes" id="UP000529783"/>
    </source>
</evidence>
<dbReference type="AlphaFoldDB" id="A0A7Y9EQI6"/>
<proteinExistence type="predicted"/>
<dbReference type="RefSeq" id="WP_312879672.1">
    <property type="nucleotide sequence ID" value="NZ_JACCBA010000001.1"/>
</dbReference>
<dbReference type="EMBL" id="JACCBA010000001">
    <property type="protein sequence ID" value="NYD52113.1"/>
    <property type="molecule type" value="Genomic_DNA"/>
</dbReference>
<evidence type="ECO:0000313" key="1">
    <source>
        <dbReference type="EMBL" id="NYD52113.1"/>
    </source>
</evidence>